<dbReference type="Proteomes" id="UP000807306">
    <property type="component" value="Unassembled WGS sequence"/>
</dbReference>
<dbReference type="InterPro" id="IPR052523">
    <property type="entry name" value="Trichothecene_AcTrans"/>
</dbReference>
<dbReference type="PANTHER" id="PTHR42791">
    <property type="entry name" value="GNAT FAMILY ACETYLTRANSFERASE"/>
    <property type="match status" value="1"/>
</dbReference>
<organism evidence="2 3">
    <name type="scientific">Crepidotus variabilis</name>
    <dbReference type="NCBI Taxonomy" id="179855"/>
    <lineage>
        <taxon>Eukaryota</taxon>
        <taxon>Fungi</taxon>
        <taxon>Dikarya</taxon>
        <taxon>Basidiomycota</taxon>
        <taxon>Agaricomycotina</taxon>
        <taxon>Agaricomycetes</taxon>
        <taxon>Agaricomycetidae</taxon>
        <taxon>Agaricales</taxon>
        <taxon>Agaricineae</taxon>
        <taxon>Crepidotaceae</taxon>
        <taxon>Crepidotus</taxon>
    </lineage>
</organism>
<dbReference type="SUPFAM" id="SSF55729">
    <property type="entry name" value="Acyl-CoA N-acyltransferases (Nat)"/>
    <property type="match status" value="1"/>
</dbReference>
<evidence type="ECO:0008006" key="4">
    <source>
        <dbReference type="Google" id="ProtNLM"/>
    </source>
</evidence>
<accession>A0A9P6EJ70</accession>
<name>A0A9P6EJ70_9AGAR</name>
<gene>
    <name evidence="2" type="ORF">CPB83DRAFT_893106</name>
</gene>
<sequence>MSSSQNSSPTKDPQSHSAEVKPYVRMATLEEAETLSAIAGRSFIHDPVFNYFNQIDHLLDPTVDEKEVEERRVWFSFLTKACFLVGGRVTVVVDPNENDKIVSAALWLPPKKRLAVWMVPTLFRAGVIPVLKNWGLTGLLVRDFPMAYLGDCTEVENLFHEQRIVLDYQDTAEKTMETCFKKTKKIGSAHNAWYLQLTFTDPDYYGKGFMSMLVREAFDHTPEATFVLEATTPKSRNMYAHLGFQNPTPINFGVKKADRNGLNARGEAALGVEIWAMAKVRDKFPSYE</sequence>
<evidence type="ECO:0000256" key="1">
    <source>
        <dbReference type="SAM" id="MobiDB-lite"/>
    </source>
</evidence>
<keyword evidence="3" id="KW-1185">Reference proteome</keyword>
<dbReference type="PANTHER" id="PTHR42791:SF1">
    <property type="entry name" value="N-ACETYLTRANSFERASE DOMAIN-CONTAINING PROTEIN"/>
    <property type="match status" value="1"/>
</dbReference>
<dbReference type="InterPro" id="IPR016181">
    <property type="entry name" value="Acyl_CoA_acyltransferase"/>
</dbReference>
<protein>
    <recommendedName>
        <fullName evidence="4">N-acetyltransferase domain-containing protein</fullName>
    </recommendedName>
</protein>
<evidence type="ECO:0000313" key="2">
    <source>
        <dbReference type="EMBL" id="KAF9529873.1"/>
    </source>
</evidence>
<comment type="caution">
    <text evidence="2">The sequence shown here is derived from an EMBL/GenBank/DDBJ whole genome shotgun (WGS) entry which is preliminary data.</text>
</comment>
<evidence type="ECO:0000313" key="3">
    <source>
        <dbReference type="Proteomes" id="UP000807306"/>
    </source>
</evidence>
<feature type="compositionally biased region" description="Polar residues" evidence="1">
    <location>
        <begin position="1"/>
        <end position="17"/>
    </location>
</feature>
<feature type="region of interest" description="Disordered" evidence="1">
    <location>
        <begin position="1"/>
        <end position="20"/>
    </location>
</feature>
<dbReference type="Gene3D" id="3.40.630.30">
    <property type="match status" value="1"/>
</dbReference>
<dbReference type="AlphaFoldDB" id="A0A9P6EJ70"/>
<proteinExistence type="predicted"/>
<dbReference type="OrthoDB" id="544277at2759"/>
<reference evidence="2" key="1">
    <citation type="submission" date="2020-11" db="EMBL/GenBank/DDBJ databases">
        <authorList>
            <consortium name="DOE Joint Genome Institute"/>
            <person name="Ahrendt S."/>
            <person name="Riley R."/>
            <person name="Andreopoulos W."/>
            <person name="Labutti K."/>
            <person name="Pangilinan J."/>
            <person name="Ruiz-Duenas F.J."/>
            <person name="Barrasa J.M."/>
            <person name="Sanchez-Garcia M."/>
            <person name="Camarero S."/>
            <person name="Miyauchi S."/>
            <person name="Serrano A."/>
            <person name="Linde D."/>
            <person name="Babiker R."/>
            <person name="Drula E."/>
            <person name="Ayuso-Fernandez I."/>
            <person name="Pacheco R."/>
            <person name="Padilla G."/>
            <person name="Ferreira P."/>
            <person name="Barriuso J."/>
            <person name="Kellner H."/>
            <person name="Castanera R."/>
            <person name="Alfaro M."/>
            <person name="Ramirez L."/>
            <person name="Pisabarro A.G."/>
            <person name="Kuo A."/>
            <person name="Tritt A."/>
            <person name="Lipzen A."/>
            <person name="He G."/>
            <person name="Yan M."/>
            <person name="Ng V."/>
            <person name="Cullen D."/>
            <person name="Martin F."/>
            <person name="Rosso M.-N."/>
            <person name="Henrissat B."/>
            <person name="Hibbett D."/>
            <person name="Martinez A.T."/>
            <person name="Grigoriev I.V."/>
        </authorList>
    </citation>
    <scope>NUCLEOTIDE SEQUENCE</scope>
    <source>
        <strain evidence="2">CBS 506.95</strain>
    </source>
</reference>
<dbReference type="EMBL" id="MU157843">
    <property type="protein sequence ID" value="KAF9529873.1"/>
    <property type="molecule type" value="Genomic_DNA"/>
</dbReference>